<evidence type="ECO:0000256" key="10">
    <source>
        <dbReference type="ARBA" id="ARBA00023002"/>
    </source>
</evidence>
<keyword evidence="23" id="KW-1185">Reference proteome</keyword>
<feature type="domain" description="FAD-dependent oxidoreductase 2 FAD-binding" evidence="19">
    <location>
        <begin position="8"/>
        <end position="404"/>
    </location>
</feature>
<dbReference type="Gene3D" id="4.10.80.40">
    <property type="entry name" value="succinate dehydrogenase protein domain"/>
    <property type="match status" value="1"/>
</dbReference>
<dbReference type="InterPro" id="IPR030664">
    <property type="entry name" value="SdhA/FrdA/AprA"/>
</dbReference>
<dbReference type="Gene3D" id="1.20.58.100">
    <property type="entry name" value="Fumarate reductase/succinate dehydrogenase flavoprotein-like, C-terminal domain"/>
    <property type="match status" value="1"/>
</dbReference>
<comment type="catalytic activity">
    <reaction evidence="12 18">
        <text>a quinone + succinate = fumarate + a quinol</text>
        <dbReference type="Rhea" id="RHEA:40523"/>
        <dbReference type="ChEBI" id="CHEBI:24646"/>
        <dbReference type="ChEBI" id="CHEBI:29806"/>
        <dbReference type="ChEBI" id="CHEBI:30031"/>
        <dbReference type="ChEBI" id="CHEBI:132124"/>
        <dbReference type="EC" id="1.3.5.1"/>
    </reaction>
</comment>
<evidence type="ECO:0000256" key="7">
    <source>
        <dbReference type="ARBA" id="ARBA00022630"/>
    </source>
</evidence>
<accession>A0A378IQG6</accession>
<keyword evidence="11 18" id="KW-0472">Membrane</keyword>
<dbReference type="InterPro" id="IPR011281">
    <property type="entry name" value="Succ_DH_flav_su_fwd"/>
</dbReference>
<dbReference type="GO" id="GO:0005886">
    <property type="term" value="C:plasma membrane"/>
    <property type="evidence" value="ECO:0007669"/>
    <property type="project" value="UniProtKB-SubCell"/>
</dbReference>
<dbReference type="Gene3D" id="3.90.700.10">
    <property type="entry name" value="Succinate dehydrogenase/fumarate reductase flavoprotein, catalytic domain"/>
    <property type="match status" value="1"/>
</dbReference>
<dbReference type="PANTHER" id="PTHR11632:SF51">
    <property type="entry name" value="SUCCINATE DEHYDROGENASE [UBIQUINONE] FLAVOPROTEIN SUBUNIT, MITOCHONDRIAL"/>
    <property type="match status" value="1"/>
</dbReference>
<keyword evidence="7 16" id="KW-0285">Flavoprotein</keyword>
<evidence type="ECO:0000256" key="13">
    <source>
        <dbReference type="NCBIfam" id="TIGR01816"/>
    </source>
</evidence>
<comment type="cofactor">
    <cofactor evidence="16">
        <name>FAD</name>
        <dbReference type="ChEBI" id="CHEBI:57692"/>
    </cofactor>
    <text evidence="16">Flavinylated by SdhE, about 5% flavinylation occurs in the absence of SdhE.</text>
</comment>
<evidence type="ECO:0000256" key="5">
    <source>
        <dbReference type="ARBA" id="ARBA00019965"/>
    </source>
</evidence>
<feature type="active site" description="Proton acceptor" evidence="14">
    <location>
        <position position="285"/>
    </location>
</feature>
<evidence type="ECO:0000256" key="6">
    <source>
        <dbReference type="ARBA" id="ARBA00022448"/>
    </source>
</evidence>
<feature type="binding site" evidence="16">
    <location>
        <begin position="13"/>
        <end position="18"/>
    </location>
    <ligand>
        <name>FAD</name>
        <dbReference type="ChEBI" id="CHEBI:57692"/>
    </ligand>
</feature>
<feature type="binding site" evidence="15">
    <location>
        <position position="253"/>
    </location>
    <ligand>
        <name>substrate</name>
    </ligand>
</feature>
<dbReference type="PROSITE" id="PS00504">
    <property type="entry name" value="FRD_SDH_FAD_BINDING"/>
    <property type="match status" value="1"/>
</dbReference>
<evidence type="ECO:0000256" key="15">
    <source>
        <dbReference type="PIRSR" id="PIRSR611281-2"/>
    </source>
</evidence>
<dbReference type="FunFam" id="3.90.700.10:FF:000001">
    <property type="entry name" value="Mitochondrial succinate dehydrogenase flavoprotein subunit"/>
    <property type="match status" value="1"/>
</dbReference>
<feature type="binding site" evidence="15">
    <location>
        <position position="398"/>
    </location>
    <ligand>
        <name>substrate</name>
    </ligand>
</feature>
<comment type="subcellular location">
    <subcellularLocation>
        <location evidence="1 18">Cell inner membrane</location>
        <topology evidence="1 18">Peripheral membrane protein</topology>
        <orientation evidence="1 18">Cytoplasmic side</orientation>
    </subcellularLocation>
</comment>
<evidence type="ECO:0000256" key="4">
    <source>
        <dbReference type="ARBA" id="ARBA00012792"/>
    </source>
</evidence>
<dbReference type="Proteomes" id="UP000054854">
    <property type="component" value="Unassembled WGS sequence"/>
</dbReference>
<dbReference type="GO" id="GO:0008177">
    <property type="term" value="F:succinate dehydrogenase (quinone) activity"/>
    <property type="evidence" value="ECO:0007669"/>
    <property type="project" value="UniProtKB-EC"/>
</dbReference>
<proteinExistence type="inferred from homology"/>
<dbReference type="GO" id="GO:0050660">
    <property type="term" value="F:flavin adenine dinucleotide binding"/>
    <property type="evidence" value="ECO:0007669"/>
    <property type="project" value="UniProtKB-UniRule"/>
</dbReference>
<keyword evidence="6 18" id="KW-0813">Transport</keyword>
<dbReference type="InterPro" id="IPR015939">
    <property type="entry name" value="Fum_Rdtase/Succ_DH_flav-like_C"/>
</dbReference>
<feature type="binding site" evidence="16">
    <location>
        <begin position="36"/>
        <end position="51"/>
    </location>
    <ligand>
        <name>FAD</name>
        <dbReference type="ChEBI" id="CHEBI:57692"/>
    </ligand>
</feature>
<feature type="binding site" evidence="16">
    <location>
        <position position="387"/>
    </location>
    <ligand>
        <name>FAD</name>
        <dbReference type="ChEBI" id="CHEBI:57692"/>
    </ligand>
</feature>
<dbReference type="Pfam" id="PF02910">
    <property type="entry name" value="Succ_DH_flav_C"/>
    <property type="match status" value="1"/>
</dbReference>
<dbReference type="NCBIfam" id="TIGR01812">
    <property type="entry name" value="sdhA_frdA_Gneg"/>
    <property type="match status" value="1"/>
</dbReference>
<evidence type="ECO:0000313" key="22">
    <source>
        <dbReference type="EMBL" id="STX36721.1"/>
    </source>
</evidence>
<dbReference type="FunFam" id="1.20.58.100:FF:000001">
    <property type="entry name" value="Succinate dehydrogenase flavoprotein subunit (SdhA)"/>
    <property type="match status" value="1"/>
</dbReference>
<feature type="modified residue" description="Tele-8alpha-FAD histidine" evidence="17">
    <location>
        <position position="44"/>
    </location>
</feature>
<dbReference type="NCBIfam" id="TIGR01816">
    <property type="entry name" value="sdhA_forward"/>
    <property type="match status" value="1"/>
</dbReference>
<dbReference type="Gene3D" id="3.50.50.60">
    <property type="entry name" value="FAD/NAD(P)-binding domain"/>
    <property type="match status" value="1"/>
</dbReference>
<dbReference type="SUPFAM" id="SSF51905">
    <property type="entry name" value="FAD/NAD(P)-binding domain"/>
    <property type="match status" value="1"/>
</dbReference>
<evidence type="ECO:0000256" key="18">
    <source>
        <dbReference type="RuleBase" id="RU362051"/>
    </source>
</evidence>
<evidence type="ECO:0000259" key="19">
    <source>
        <dbReference type="Pfam" id="PF00890"/>
    </source>
</evidence>
<keyword evidence="10 18" id="KW-0560">Oxidoreductase</keyword>
<dbReference type="GO" id="GO:0022900">
    <property type="term" value="P:electron transport chain"/>
    <property type="evidence" value="ECO:0007669"/>
    <property type="project" value="UniProtKB-UniRule"/>
</dbReference>
<sequence length="586" mass="64496">MLTTYTFDAVIVGAGGAGMRASLHLAHSGLKVAVLSKVYPTRSHTVSAQGGIAAALGNVHEDDWRWHMYDTIKGSDYLGDQDSIEYMCQMAPSAMYELEHMGMPFSRLDNGKIYQRAFGGQTIHFGKDIAHRTCAVADRTGHALLHTLFQNNIKAKTHFFNEWFAIDLVKNSQNQIAGVIALCVETGEMAFFNAKNTILATGGAGRIYASSTNALINTGDGLGMVLRAGFPLQDIEMWQFHPTGIPGVGILITEGVRGEGGYLLNKHGERFMERYAPHAKDLASRDVVSRAIALELRAGNGYNPEGIDYVKLKLDHLGADIINSRLPGIRELAITFAHVDPLAELIPVTPTCHYMMGGIPTNVHGQALTLGPEDKDVIIEGLYAIGECASVSVHGANRLGSNSLLDLVVFGRAAGLHAEQSIKEGLTHSKISESDIEAALVRINRWNNTSNGESVTAIRQEMQKAMQRDFGVFRQEEPMIEGLKKLNDLRERLKHAALTDNSQVFNTARIQALELDNLMEVAFVTAVAALTRKESRGAHSREDYPKRDDKNWLKHLLCYSDGKTNYRPVNMKPLTVDPFKPTERVY</sequence>
<gene>
    <name evidence="22" type="primary">sdhA-2</name>
    <name evidence="21" type="ORF">Lcin_2682</name>
    <name evidence="22" type="ORF">NCTC12438_03356</name>
</gene>
<evidence type="ECO:0000256" key="11">
    <source>
        <dbReference type="ARBA" id="ARBA00023136"/>
    </source>
</evidence>
<keyword evidence="18" id="KW-1003">Cell membrane</keyword>
<dbReference type="OrthoDB" id="9806724at2"/>
<feature type="domain" description="Fumarate reductase/succinate dehydrogenase flavoprotein-like C-terminal" evidence="20">
    <location>
        <begin position="459"/>
        <end position="586"/>
    </location>
</feature>
<dbReference type="InterPro" id="IPR027477">
    <property type="entry name" value="Succ_DH/fumarate_Rdtase_cat_sf"/>
</dbReference>
<feature type="binding site" evidence="15">
    <location>
        <position position="353"/>
    </location>
    <ligand>
        <name>substrate</name>
    </ligand>
</feature>
<dbReference type="UniPathway" id="UPA00223">
    <property type="reaction ID" value="UER01005"/>
</dbReference>
<evidence type="ECO:0000256" key="2">
    <source>
        <dbReference type="ARBA" id="ARBA00004894"/>
    </source>
</evidence>
<dbReference type="GO" id="GO:0009055">
    <property type="term" value="F:electron transfer activity"/>
    <property type="evidence" value="ECO:0007669"/>
    <property type="project" value="UniProtKB-ARBA"/>
</dbReference>
<dbReference type="STRING" id="28085.Lcin_2682"/>
<keyword evidence="9 18" id="KW-0249">Electron transport</keyword>
<evidence type="ECO:0000256" key="14">
    <source>
        <dbReference type="PIRSR" id="PIRSR000171-1"/>
    </source>
</evidence>
<dbReference type="InterPro" id="IPR036188">
    <property type="entry name" value="FAD/NAD-bd_sf"/>
</dbReference>
<evidence type="ECO:0000256" key="12">
    <source>
        <dbReference type="ARBA" id="ARBA00049220"/>
    </source>
</evidence>
<dbReference type="GO" id="GO:0009061">
    <property type="term" value="P:anaerobic respiration"/>
    <property type="evidence" value="ECO:0007669"/>
    <property type="project" value="TreeGrafter"/>
</dbReference>
<keyword evidence="18" id="KW-0816">Tricarboxylic acid cycle</keyword>
<dbReference type="AlphaFoldDB" id="A0A378IQG6"/>
<evidence type="ECO:0000313" key="21">
    <source>
        <dbReference type="EMBL" id="KTC83310.1"/>
    </source>
</evidence>
<feature type="binding site" evidence="16">
    <location>
        <begin position="403"/>
        <end position="404"/>
    </location>
    <ligand>
        <name>FAD</name>
        <dbReference type="ChEBI" id="CHEBI:57692"/>
    </ligand>
</feature>
<evidence type="ECO:0000256" key="16">
    <source>
        <dbReference type="PIRSR" id="PIRSR611281-3"/>
    </source>
</evidence>
<keyword evidence="8 16" id="KW-0274">FAD</keyword>
<evidence type="ECO:0000256" key="8">
    <source>
        <dbReference type="ARBA" id="ARBA00022827"/>
    </source>
</evidence>
<dbReference type="Pfam" id="PF00890">
    <property type="entry name" value="FAD_binding_2"/>
    <property type="match status" value="1"/>
</dbReference>
<comment type="pathway">
    <text evidence="2 18">Carbohydrate metabolism; tricarboxylic acid cycle; fumarate from succinate (bacterial route): step 1/1.</text>
</comment>
<dbReference type="InterPro" id="IPR014006">
    <property type="entry name" value="Succ_Dhase_FrdA_Gneg"/>
</dbReference>
<dbReference type="EC" id="1.3.5.1" evidence="4 18"/>
<reference evidence="22 24" key="2">
    <citation type="submission" date="2018-06" db="EMBL/GenBank/DDBJ databases">
        <authorList>
            <consortium name="Pathogen Informatics"/>
            <person name="Doyle S."/>
        </authorList>
    </citation>
    <scope>NUCLEOTIDE SEQUENCE [LARGE SCALE GENOMIC DNA]</scope>
    <source>
        <strain evidence="22 24">NCTC12438</strain>
    </source>
</reference>
<evidence type="ECO:0000313" key="24">
    <source>
        <dbReference type="Proteomes" id="UP000255316"/>
    </source>
</evidence>
<organism evidence="22 24">
    <name type="scientific">Legionella cincinnatiensis</name>
    <dbReference type="NCBI Taxonomy" id="28085"/>
    <lineage>
        <taxon>Bacteria</taxon>
        <taxon>Pseudomonadati</taxon>
        <taxon>Pseudomonadota</taxon>
        <taxon>Gammaproteobacteria</taxon>
        <taxon>Legionellales</taxon>
        <taxon>Legionellaceae</taxon>
        <taxon>Legionella</taxon>
    </lineage>
</organism>
<dbReference type="SUPFAM" id="SSF46977">
    <property type="entry name" value="Succinate dehydrogenase/fumarate reductase flavoprotein C-terminal domain"/>
    <property type="match status" value="1"/>
</dbReference>
<dbReference type="PANTHER" id="PTHR11632">
    <property type="entry name" value="SUCCINATE DEHYDROGENASE 2 FLAVOPROTEIN SUBUNIT"/>
    <property type="match status" value="1"/>
</dbReference>
<protein>
    <recommendedName>
        <fullName evidence="5 13">Succinate dehydrogenase flavoprotein subunit</fullName>
        <ecNumber evidence="4 18">1.3.5.1</ecNumber>
    </recommendedName>
</protein>
<dbReference type="EMBL" id="UGNX01000001">
    <property type="protein sequence ID" value="STX36721.1"/>
    <property type="molecule type" value="Genomic_DNA"/>
</dbReference>
<dbReference type="Proteomes" id="UP000255316">
    <property type="component" value="Unassembled WGS sequence"/>
</dbReference>
<name>A0A378IQG6_9GAMM</name>
<dbReference type="EMBL" id="LNXX01000043">
    <property type="protein sequence ID" value="KTC83310.1"/>
    <property type="molecule type" value="Genomic_DNA"/>
</dbReference>
<evidence type="ECO:0000256" key="17">
    <source>
        <dbReference type="PIRSR" id="PIRSR611281-4"/>
    </source>
</evidence>
<comment type="similarity">
    <text evidence="3 18">Belongs to the FAD-dependent oxidoreductase 2 family. FRD/SDH subfamily.</text>
</comment>
<dbReference type="GO" id="GO:0006099">
    <property type="term" value="P:tricarboxylic acid cycle"/>
    <property type="evidence" value="ECO:0007669"/>
    <property type="project" value="UniProtKB-UniRule"/>
</dbReference>
<dbReference type="InterPro" id="IPR003952">
    <property type="entry name" value="FRD_SDH_FAD_BS"/>
</dbReference>
<dbReference type="PIRSF" id="PIRSF000171">
    <property type="entry name" value="SDHA_APRA_LASPO"/>
    <property type="match status" value="1"/>
</dbReference>
<evidence type="ECO:0000313" key="23">
    <source>
        <dbReference type="Proteomes" id="UP000054854"/>
    </source>
</evidence>
<evidence type="ECO:0000259" key="20">
    <source>
        <dbReference type="Pfam" id="PF02910"/>
    </source>
</evidence>
<feature type="binding site" evidence="16">
    <location>
        <position position="220"/>
    </location>
    <ligand>
        <name>FAD</name>
        <dbReference type="ChEBI" id="CHEBI:57692"/>
    </ligand>
</feature>
<dbReference type="SUPFAM" id="SSF56425">
    <property type="entry name" value="Succinate dehydrogenase/fumarate reductase flavoprotein, catalytic domain"/>
    <property type="match status" value="1"/>
</dbReference>
<reference evidence="21 23" key="1">
    <citation type="submission" date="2015-11" db="EMBL/GenBank/DDBJ databases">
        <title>Genomic analysis of 38 Legionella species identifies large and diverse effector repertoires.</title>
        <authorList>
            <person name="Burstein D."/>
            <person name="Amaro F."/>
            <person name="Zusman T."/>
            <person name="Lifshitz Z."/>
            <person name="Cohen O."/>
            <person name="Gilbert J.A."/>
            <person name="Pupko T."/>
            <person name="Shuman H.A."/>
            <person name="Segal G."/>
        </authorList>
    </citation>
    <scope>NUCLEOTIDE SEQUENCE [LARGE SCALE GENOMIC DNA]</scope>
    <source>
        <strain evidence="21 23">CDC#72-OH-14</strain>
    </source>
</reference>
<evidence type="ECO:0000256" key="9">
    <source>
        <dbReference type="ARBA" id="ARBA00022982"/>
    </source>
</evidence>
<evidence type="ECO:0000256" key="3">
    <source>
        <dbReference type="ARBA" id="ARBA00008040"/>
    </source>
</evidence>
<evidence type="ECO:0000256" key="1">
    <source>
        <dbReference type="ARBA" id="ARBA00004515"/>
    </source>
</evidence>
<feature type="binding site" evidence="15">
    <location>
        <position position="241"/>
    </location>
    <ligand>
        <name>substrate</name>
    </ligand>
</feature>
<dbReference type="InterPro" id="IPR037099">
    <property type="entry name" value="Fum_R/Succ_DH_flav-like_C_sf"/>
</dbReference>
<keyword evidence="18" id="KW-0997">Cell inner membrane</keyword>
<dbReference type="InterPro" id="IPR003953">
    <property type="entry name" value="FAD-dep_OxRdtase_2_FAD-bd"/>
</dbReference>